<dbReference type="OrthoDB" id="10253098at2759"/>
<dbReference type="OMA" id="WRIGCES"/>
<comment type="caution">
    <text evidence="9">The sequence shown here is derived from an EMBL/GenBank/DDBJ whole genome shotgun (WGS) entry which is preliminary data.</text>
</comment>
<dbReference type="GO" id="GO:0004402">
    <property type="term" value="F:histone acetyltransferase activity"/>
    <property type="evidence" value="ECO:0007669"/>
    <property type="project" value="InterPro"/>
</dbReference>
<dbReference type="InterPro" id="IPR017380">
    <property type="entry name" value="Hist_AcTrfase_B-typ_cat-su"/>
</dbReference>
<evidence type="ECO:0000313" key="9">
    <source>
        <dbReference type="EMBL" id="GBG87303.1"/>
    </source>
</evidence>
<name>A0A388LYG2_CHABU</name>
<dbReference type="Pfam" id="PF00583">
    <property type="entry name" value="Acetyltransf_1"/>
    <property type="match status" value="1"/>
</dbReference>
<evidence type="ECO:0000256" key="3">
    <source>
        <dbReference type="ARBA" id="ARBA00022679"/>
    </source>
</evidence>
<dbReference type="InterPro" id="IPR000182">
    <property type="entry name" value="GNAT_dom"/>
</dbReference>
<dbReference type="InterPro" id="IPR019467">
    <property type="entry name" value="Hat1_N"/>
</dbReference>
<dbReference type="InterPro" id="IPR037113">
    <property type="entry name" value="Hat1_N_sf"/>
</dbReference>
<dbReference type="GO" id="GO:0005634">
    <property type="term" value="C:nucleus"/>
    <property type="evidence" value="ECO:0007669"/>
    <property type="project" value="InterPro"/>
</dbReference>
<sequence length="573" mass="64189">MTTEKNANNGATFRTPAAPKTARPLADMECPASEAITFHLVRSVEEVPTEIRGAGGRGGGGGKGGRGAPESSASKGKSNYGKTFKAGGDPLSFHPALTHQLFGEEEKIYGYKGLQVDIWIHRFTFHAFVHMKYDSIVQPRGRRRKADNVLGTLKENFPGGLFEDWEAFAKAVAVFDLANVLSQGVQVEKGVKSGGFISARPPTGGQVPPTDNPRGSSEGAPSYEILRFDFEKETVVEWHRRMEPLVLFFIDGSSLIDTRDKRWEMLVAVERTADGALSRLCVQGFTTMYSFYHYPDSTRLRLSQLLVLPPFQGQGYGRAMLNAVNKLSISRGCYDVTVEDPTDEFQWMLDVEDVERLMALPEVAKSVEEAINRAKNMASKKPANGPRRTLLGIPTHLWEEVRSKLKISRKQFRRCWEVAMYVHTSMKDSKMREPFRQLVTSRLRAEHFGVNRPSEKDKRKRTVVTGMHEDLPMFFMMSAPKRRRLSTDRTENGGGSAKKGAHKGGAGSSSSSQKDRSSDAVNEDGSGQTQEEKDVEQMKALEELFQDRLEEIRIIEDKLERYRLRLRGDVTLS</sequence>
<dbReference type="Gene3D" id="3.40.630.30">
    <property type="match status" value="1"/>
</dbReference>
<organism evidence="9 10">
    <name type="scientific">Chara braunii</name>
    <name type="common">Braun's stonewort</name>
    <dbReference type="NCBI Taxonomy" id="69332"/>
    <lineage>
        <taxon>Eukaryota</taxon>
        <taxon>Viridiplantae</taxon>
        <taxon>Streptophyta</taxon>
        <taxon>Charophyceae</taxon>
        <taxon>Charales</taxon>
        <taxon>Characeae</taxon>
        <taxon>Chara</taxon>
    </lineage>
</organism>
<evidence type="ECO:0000256" key="2">
    <source>
        <dbReference type="ARBA" id="ARBA00013184"/>
    </source>
</evidence>
<keyword evidence="3" id="KW-0808">Transferase</keyword>
<evidence type="ECO:0000256" key="6">
    <source>
        <dbReference type="SAM" id="MobiDB-lite"/>
    </source>
</evidence>
<keyword evidence="4" id="KW-0012">Acyltransferase</keyword>
<dbReference type="GO" id="GO:0031509">
    <property type="term" value="P:subtelomeric heterochromatin formation"/>
    <property type="evidence" value="ECO:0007669"/>
    <property type="project" value="InterPro"/>
</dbReference>
<dbReference type="CDD" id="cd04301">
    <property type="entry name" value="NAT_SF"/>
    <property type="match status" value="1"/>
</dbReference>
<gene>
    <name evidence="9" type="ORF">CBR_g45363</name>
</gene>
<dbReference type="Gene3D" id="3.90.360.10">
    <property type="entry name" value="Histone acetyl transferase 1 (HAT1), N-terminal domain"/>
    <property type="match status" value="1"/>
</dbReference>
<feature type="compositionally biased region" description="Polar residues" evidence="6">
    <location>
        <begin position="71"/>
        <end position="81"/>
    </location>
</feature>
<feature type="region of interest" description="Disordered" evidence="6">
    <location>
        <begin position="1"/>
        <end position="28"/>
    </location>
</feature>
<feature type="compositionally biased region" description="Polar residues" evidence="6">
    <location>
        <begin position="1"/>
        <end position="12"/>
    </location>
</feature>
<evidence type="ECO:0000256" key="1">
    <source>
        <dbReference type="ARBA" id="ARBA00010543"/>
    </source>
</evidence>
<feature type="region of interest" description="Disordered" evidence="6">
    <location>
        <begin position="475"/>
        <end position="538"/>
    </location>
</feature>
<proteinExistence type="inferred from homology"/>
<feature type="compositionally biased region" description="Gly residues" evidence="6">
    <location>
        <begin position="53"/>
        <end position="67"/>
    </location>
</feature>
<reference evidence="9 10" key="1">
    <citation type="journal article" date="2018" name="Cell">
        <title>The Chara Genome: Secondary Complexity and Implications for Plant Terrestrialization.</title>
        <authorList>
            <person name="Nishiyama T."/>
            <person name="Sakayama H."/>
            <person name="Vries J.D."/>
            <person name="Buschmann H."/>
            <person name="Saint-Marcoux D."/>
            <person name="Ullrich K.K."/>
            <person name="Haas F.B."/>
            <person name="Vanderstraeten L."/>
            <person name="Becker D."/>
            <person name="Lang D."/>
            <person name="Vosolsobe S."/>
            <person name="Rombauts S."/>
            <person name="Wilhelmsson P.K.I."/>
            <person name="Janitza P."/>
            <person name="Kern R."/>
            <person name="Heyl A."/>
            <person name="Rumpler F."/>
            <person name="Villalobos L.I.A.C."/>
            <person name="Clay J.M."/>
            <person name="Skokan R."/>
            <person name="Toyoda A."/>
            <person name="Suzuki Y."/>
            <person name="Kagoshima H."/>
            <person name="Schijlen E."/>
            <person name="Tajeshwar N."/>
            <person name="Catarino B."/>
            <person name="Hetherington A.J."/>
            <person name="Saltykova A."/>
            <person name="Bonnot C."/>
            <person name="Breuninger H."/>
            <person name="Symeonidi A."/>
            <person name="Radhakrishnan G.V."/>
            <person name="Van Nieuwerburgh F."/>
            <person name="Deforce D."/>
            <person name="Chang C."/>
            <person name="Karol K.G."/>
            <person name="Hedrich R."/>
            <person name="Ulvskov P."/>
            <person name="Glockner G."/>
            <person name="Delwiche C.F."/>
            <person name="Petrasek J."/>
            <person name="Van de Peer Y."/>
            <person name="Friml J."/>
            <person name="Beilby M."/>
            <person name="Dolan L."/>
            <person name="Kohara Y."/>
            <person name="Sugano S."/>
            <person name="Fujiyama A."/>
            <person name="Delaux P.-M."/>
            <person name="Quint M."/>
            <person name="TheiBen G."/>
            <person name="Hagemann M."/>
            <person name="Harholt J."/>
            <person name="Dunand C."/>
            <person name="Zachgo S."/>
            <person name="Langdale J."/>
            <person name="Maumus F."/>
            <person name="Straeten D.V.D."/>
            <person name="Gould S.B."/>
            <person name="Rensing S.A."/>
        </authorList>
    </citation>
    <scope>NUCLEOTIDE SEQUENCE [LARGE SCALE GENOMIC DNA]</scope>
    <source>
        <strain evidence="9 10">S276</strain>
    </source>
</reference>
<accession>A0A388LYG2</accession>
<feature type="region of interest" description="Disordered" evidence="6">
    <location>
        <begin position="196"/>
        <end position="220"/>
    </location>
</feature>
<dbReference type="Gramene" id="GBG87303">
    <property type="protein sequence ID" value="GBG87303"/>
    <property type="gene ID" value="CBR_g45363"/>
</dbReference>
<protein>
    <recommendedName>
        <fullName evidence="2">histone acetyltransferase</fullName>
        <ecNumber evidence="2">2.3.1.48</ecNumber>
    </recommendedName>
</protein>
<dbReference type="GO" id="GO:0000781">
    <property type="term" value="C:chromosome, telomeric region"/>
    <property type="evidence" value="ECO:0007669"/>
    <property type="project" value="GOC"/>
</dbReference>
<evidence type="ECO:0000256" key="4">
    <source>
        <dbReference type="ARBA" id="ARBA00023315"/>
    </source>
</evidence>
<comment type="similarity">
    <text evidence="1">Belongs to the HAT1 family.</text>
</comment>
<evidence type="ECO:0000259" key="7">
    <source>
        <dbReference type="Pfam" id="PF00583"/>
    </source>
</evidence>
<feature type="region of interest" description="Disordered" evidence="6">
    <location>
        <begin position="49"/>
        <end position="81"/>
    </location>
</feature>
<feature type="domain" description="N-acetyltransferase" evidence="7">
    <location>
        <begin position="282"/>
        <end position="337"/>
    </location>
</feature>
<dbReference type="InterPro" id="IPR016181">
    <property type="entry name" value="Acyl_CoA_acyltransferase"/>
</dbReference>
<evidence type="ECO:0000259" key="8">
    <source>
        <dbReference type="Pfam" id="PF10394"/>
    </source>
</evidence>
<dbReference type="PANTHER" id="PTHR12046">
    <property type="entry name" value="HISTONE ACETYLTRANSFERASE TYPE B CATALYTIC SUBUNIT"/>
    <property type="match status" value="1"/>
</dbReference>
<dbReference type="EMBL" id="BFEA01000606">
    <property type="protein sequence ID" value="GBG87303.1"/>
    <property type="molecule type" value="Genomic_DNA"/>
</dbReference>
<dbReference type="Proteomes" id="UP000265515">
    <property type="component" value="Unassembled WGS sequence"/>
</dbReference>
<keyword evidence="10" id="KW-1185">Reference proteome</keyword>
<dbReference type="Pfam" id="PF10394">
    <property type="entry name" value="Hat1_N"/>
    <property type="match status" value="1"/>
</dbReference>
<feature type="compositionally biased region" description="Gly residues" evidence="6">
    <location>
        <begin position="492"/>
        <end position="507"/>
    </location>
</feature>
<comment type="catalytic activity">
    <reaction evidence="5">
        <text>L-lysyl-[protein] + acetyl-CoA = N(6)-acetyl-L-lysyl-[protein] + CoA + H(+)</text>
        <dbReference type="Rhea" id="RHEA:45948"/>
        <dbReference type="Rhea" id="RHEA-COMP:9752"/>
        <dbReference type="Rhea" id="RHEA-COMP:10731"/>
        <dbReference type="ChEBI" id="CHEBI:15378"/>
        <dbReference type="ChEBI" id="CHEBI:29969"/>
        <dbReference type="ChEBI" id="CHEBI:57287"/>
        <dbReference type="ChEBI" id="CHEBI:57288"/>
        <dbReference type="ChEBI" id="CHEBI:61930"/>
        <dbReference type="EC" id="2.3.1.48"/>
    </reaction>
</comment>
<evidence type="ECO:0000313" key="10">
    <source>
        <dbReference type="Proteomes" id="UP000265515"/>
    </source>
</evidence>
<dbReference type="SUPFAM" id="SSF55729">
    <property type="entry name" value="Acyl-CoA N-acyltransferases (Nat)"/>
    <property type="match status" value="1"/>
</dbReference>
<feature type="domain" description="Histone acetyl transferase HAT1 N-terminal" evidence="8">
    <location>
        <begin position="90"/>
        <end position="251"/>
    </location>
</feature>
<dbReference type="AlphaFoldDB" id="A0A388LYG2"/>
<dbReference type="EC" id="2.3.1.48" evidence="2"/>
<dbReference type="STRING" id="69332.A0A388LYG2"/>
<evidence type="ECO:0000256" key="5">
    <source>
        <dbReference type="ARBA" id="ARBA00048017"/>
    </source>
</evidence>